<evidence type="ECO:0000256" key="12">
    <source>
        <dbReference type="ARBA" id="ARBA00048497"/>
    </source>
</evidence>
<accession>A0A6L2PVJ7</accession>
<protein>
    <recommendedName>
        <fullName evidence="4">Luciferin 4-monooxygenase</fullName>
        <ecNumber evidence="3">1.13.12.7</ecNumber>
    </recommendedName>
</protein>
<evidence type="ECO:0000256" key="7">
    <source>
        <dbReference type="ARBA" id="ARBA00023002"/>
    </source>
</evidence>
<comment type="similarity">
    <text evidence="2">Belongs to the ATP-dependent AMP-binding enzyme family.</text>
</comment>
<dbReference type="PROSITE" id="PS00455">
    <property type="entry name" value="AMP_BINDING"/>
    <property type="match status" value="1"/>
</dbReference>
<evidence type="ECO:0000313" key="16">
    <source>
        <dbReference type="Proteomes" id="UP000502823"/>
    </source>
</evidence>
<evidence type="ECO:0000256" key="1">
    <source>
        <dbReference type="ARBA" id="ARBA00004275"/>
    </source>
</evidence>
<dbReference type="AlphaFoldDB" id="A0A6L2PVJ7"/>
<keyword evidence="5" id="KW-0547">Nucleotide-binding</keyword>
<feature type="domain" description="AMP-dependent synthetase/ligase" evidence="13">
    <location>
        <begin position="131"/>
        <end position="522"/>
    </location>
</feature>
<dbReference type="GO" id="GO:0005777">
    <property type="term" value="C:peroxisome"/>
    <property type="evidence" value="ECO:0007669"/>
    <property type="project" value="UniProtKB-SubCell"/>
</dbReference>
<dbReference type="Gene3D" id="3.40.50.12780">
    <property type="entry name" value="N-terminal domain of ligase-like"/>
    <property type="match status" value="1"/>
</dbReference>
<keyword evidence="11" id="KW-0599">Photoprotein</keyword>
<name>A0A6L2PVJ7_COPFO</name>
<dbReference type="EC" id="1.13.12.7" evidence="3"/>
<evidence type="ECO:0000313" key="15">
    <source>
        <dbReference type="EMBL" id="GFG36214.1"/>
    </source>
</evidence>
<dbReference type="GO" id="GO:0004467">
    <property type="term" value="F:long-chain fatty acid-CoA ligase activity"/>
    <property type="evidence" value="ECO:0007669"/>
    <property type="project" value="TreeGrafter"/>
</dbReference>
<dbReference type="Gene3D" id="3.30.300.30">
    <property type="match status" value="1"/>
</dbReference>
<dbReference type="InterPro" id="IPR020845">
    <property type="entry name" value="AMP-binding_CS"/>
</dbReference>
<dbReference type="InterPro" id="IPR000873">
    <property type="entry name" value="AMP-dep_synth/lig_dom"/>
</dbReference>
<keyword evidence="10" id="KW-0455">Luminescence</keyword>
<gene>
    <name evidence="15" type="ORF">Cfor_11295</name>
</gene>
<dbReference type="OrthoDB" id="10253869at2759"/>
<evidence type="ECO:0000256" key="11">
    <source>
        <dbReference type="ARBA" id="ARBA00023262"/>
    </source>
</evidence>
<evidence type="ECO:0000256" key="2">
    <source>
        <dbReference type="ARBA" id="ARBA00006432"/>
    </source>
</evidence>
<sequence>MNCQSTHLYRPMDKSHLSMCLLRVSTKHSCHLGAHTIRGIAKGLHLNYPALFYCSAKLYVPQAQTMKSWSSLRLGCTVIRRKYSAVALRRPVVSVSSHSGRSLSMQEQNIVRSPYAEVSVPDVSLIEFVWEMVDKYPEHTALVCALTGRKYSYAESRAIAHRFAASLHKMGFKHSDTLAVVLPNIPEFPLVLLGAIEAGCIATTVNPVFTPDEIRKQLRDSGAVGVITMPEIYSNVSKAVSMIEAERKSKIPIIITPGLEVQSIPQGAINFLDMTHKQIDTSVLSAGDRLNTSSVVVLPYSSGTTGLPKGVKLSHRHLVTNCLQFEMSVYAKPRIKRYSTLFTPALYPVCDFQEVLPALLPFYHIYGLLSLAIASLYQGSKVVTLPKFEPRHFISTIAKYRATILYLVPPLIQFIGASPDVKSSQLESVNTINNGAAPIGPNDVERLLKKAPNVQFFQGYGLTESSPAVTILEKGSSKYTSSGKPIPNTEMKVMNMETKRNLGPGEPGEICIRGPQVMLGYHNNPQATAETIDNSGWLHTGDMGYYDEEHDFYIVDRYKELIKVKGLQVAPAELEDVLRSHPGIADAAVIGIPHDRSGEVPKAFIVPKEPKLTEDDVKKFVVEKLSEHKHLTGGVQFVTTIPKTLSGKILRRNLKEMYSK</sequence>
<evidence type="ECO:0000256" key="5">
    <source>
        <dbReference type="ARBA" id="ARBA00022741"/>
    </source>
</evidence>
<evidence type="ECO:0000256" key="10">
    <source>
        <dbReference type="ARBA" id="ARBA00023223"/>
    </source>
</evidence>
<evidence type="ECO:0000256" key="4">
    <source>
        <dbReference type="ARBA" id="ARBA00019043"/>
    </source>
</evidence>
<dbReference type="InParanoid" id="A0A6L2PVJ7"/>
<keyword evidence="16" id="KW-1185">Reference proteome</keyword>
<organism evidence="15 16">
    <name type="scientific">Coptotermes formosanus</name>
    <name type="common">Formosan subterranean termite</name>
    <dbReference type="NCBI Taxonomy" id="36987"/>
    <lineage>
        <taxon>Eukaryota</taxon>
        <taxon>Metazoa</taxon>
        <taxon>Ecdysozoa</taxon>
        <taxon>Arthropoda</taxon>
        <taxon>Hexapoda</taxon>
        <taxon>Insecta</taxon>
        <taxon>Pterygota</taxon>
        <taxon>Neoptera</taxon>
        <taxon>Polyneoptera</taxon>
        <taxon>Dictyoptera</taxon>
        <taxon>Blattodea</taxon>
        <taxon>Blattoidea</taxon>
        <taxon>Termitoidae</taxon>
        <taxon>Rhinotermitidae</taxon>
        <taxon>Coptotermes</taxon>
    </lineage>
</organism>
<comment type="caution">
    <text evidence="15">The sequence shown here is derived from an EMBL/GenBank/DDBJ whole genome shotgun (WGS) entry which is preliminary data.</text>
</comment>
<dbReference type="GO" id="GO:0008218">
    <property type="term" value="P:bioluminescence"/>
    <property type="evidence" value="ECO:0007669"/>
    <property type="project" value="UniProtKB-KW"/>
</dbReference>
<evidence type="ECO:0000256" key="9">
    <source>
        <dbReference type="ARBA" id="ARBA00023140"/>
    </source>
</evidence>
<dbReference type="FunFam" id="3.40.50.12780:FF:000003">
    <property type="entry name" value="Long-chain-fatty-acid--CoA ligase FadD"/>
    <property type="match status" value="1"/>
</dbReference>
<dbReference type="FunCoup" id="A0A6L2PVJ7">
    <property type="interactions" value="229"/>
</dbReference>
<feature type="domain" description="AMP-binding enzyme C-terminal" evidence="14">
    <location>
        <begin position="573"/>
        <end position="648"/>
    </location>
</feature>
<evidence type="ECO:0000256" key="6">
    <source>
        <dbReference type="ARBA" id="ARBA00022840"/>
    </source>
</evidence>
<dbReference type="Pfam" id="PF00501">
    <property type="entry name" value="AMP-binding"/>
    <property type="match status" value="1"/>
</dbReference>
<dbReference type="CDD" id="cd05911">
    <property type="entry name" value="Firefly_Luc_like"/>
    <property type="match status" value="1"/>
</dbReference>
<dbReference type="EMBL" id="BLKM01000621">
    <property type="protein sequence ID" value="GFG36214.1"/>
    <property type="molecule type" value="Genomic_DNA"/>
</dbReference>
<keyword evidence="9" id="KW-0576">Peroxisome</keyword>
<dbReference type="InterPro" id="IPR045851">
    <property type="entry name" value="AMP-bd_C_sf"/>
</dbReference>
<reference evidence="16" key="1">
    <citation type="submission" date="2020-01" db="EMBL/GenBank/DDBJ databases">
        <title>Draft genome sequence of the Termite Coptotermes fromosanus.</title>
        <authorList>
            <person name="Itakura S."/>
            <person name="Yosikawa Y."/>
            <person name="Umezawa K."/>
        </authorList>
    </citation>
    <scope>NUCLEOTIDE SEQUENCE [LARGE SCALE GENOMIC DNA]</scope>
</reference>
<dbReference type="FunFam" id="3.30.300.30:FF:000007">
    <property type="entry name" value="4-coumarate--CoA ligase 2"/>
    <property type="match status" value="1"/>
</dbReference>
<evidence type="ECO:0000256" key="8">
    <source>
        <dbReference type="ARBA" id="ARBA00023033"/>
    </source>
</evidence>
<proteinExistence type="inferred from homology"/>
<evidence type="ECO:0000259" key="14">
    <source>
        <dbReference type="Pfam" id="PF13193"/>
    </source>
</evidence>
<keyword evidence="7" id="KW-0560">Oxidoreductase</keyword>
<dbReference type="GO" id="GO:0004497">
    <property type="term" value="F:monooxygenase activity"/>
    <property type="evidence" value="ECO:0007669"/>
    <property type="project" value="UniProtKB-KW"/>
</dbReference>
<dbReference type="PANTHER" id="PTHR24096">
    <property type="entry name" value="LONG-CHAIN-FATTY-ACID--COA LIGASE"/>
    <property type="match status" value="1"/>
</dbReference>
<dbReference type="GO" id="GO:0005524">
    <property type="term" value="F:ATP binding"/>
    <property type="evidence" value="ECO:0007669"/>
    <property type="project" value="UniProtKB-KW"/>
</dbReference>
<evidence type="ECO:0000256" key="3">
    <source>
        <dbReference type="ARBA" id="ARBA00012532"/>
    </source>
</evidence>
<dbReference type="InterPro" id="IPR025110">
    <property type="entry name" value="AMP-bd_C"/>
</dbReference>
<dbReference type="Pfam" id="PF13193">
    <property type="entry name" value="AMP-binding_C"/>
    <property type="match status" value="1"/>
</dbReference>
<keyword evidence="6" id="KW-0067">ATP-binding</keyword>
<dbReference type="PANTHER" id="PTHR24096:SF422">
    <property type="entry name" value="BCDNA.GH02901"/>
    <property type="match status" value="1"/>
</dbReference>
<dbReference type="GO" id="GO:0046949">
    <property type="term" value="P:fatty-acyl-CoA biosynthetic process"/>
    <property type="evidence" value="ECO:0007669"/>
    <property type="project" value="TreeGrafter"/>
</dbReference>
<evidence type="ECO:0000259" key="13">
    <source>
        <dbReference type="Pfam" id="PF00501"/>
    </source>
</evidence>
<dbReference type="Proteomes" id="UP000502823">
    <property type="component" value="Unassembled WGS sequence"/>
</dbReference>
<keyword evidence="8" id="KW-0503">Monooxygenase</keyword>
<comment type="subcellular location">
    <subcellularLocation>
        <location evidence="1">Peroxisome</location>
    </subcellularLocation>
</comment>
<dbReference type="SUPFAM" id="SSF56801">
    <property type="entry name" value="Acetyl-CoA synthetase-like"/>
    <property type="match status" value="1"/>
</dbReference>
<comment type="catalytic activity">
    <reaction evidence="12">
        <text>firefly D-luciferin + ATP + O2 = firefly oxyluciferin + hnu + AMP + CO2 + diphosphate</text>
        <dbReference type="Rhea" id="RHEA:10732"/>
        <dbReference type="ChEBI" id="CHEBI:15379"/>
        <dbReference type="ChEBI" id="CHEBI:16526"/>
        <dbReference type="ChEBI" id="CHEBI:16792"/>
        <dbReference type="ChEBI" id="CHEBI:30212"/>
        <dbReference type="ChEBI" id="CHEBI:30616"/>
        <dbReference type="ChEBI" id="CHEBI:33019"/>
        <dbReference type="ChEBI" id="CHEBI:58038"/>
        <dbReference type="ChEBI" id="CHEBI:456215"/>
        <dbReference type="EC" id="1.13.12.7"/>
    </reaction>
</comment>
<dbReference type="InterPro" id="IPR042099">
    <property type="entry name" value="ANL_N_sf"/>
</dbReference>